<feature type="region of interest" description="Disordered" evidence="1">
    <location>
        <begin position="144"/>
        <end position="164"/>
    </location>
</feature>
<evidence type="ECO:0000256" key="1">
    <source>
        <dbReference type="SAM" id="MobiDB-lite"/>
    </source>
</evidence>
<name>A0A183IIA9_9BILA</name>
<dbReference type="WBParaSite" id="SBAD_0000350901-mRNA-1">
    <property type="protein sequence ID" value="SBAD_0000350901-mRNA-1"/>
    <property type="gene ID" value="SBAD_0000350901"/>
</dbReference>
<reference evidence="4" key="1">
    <citation type="submission" date="2016-06" db="UniProtKB">
        <authorList>
            <consortium name="WormBaseParasite"/>
        </authorList>
    </citation>
    <scope>IDENTIFICATION</scope>
</reference>
<dbReference type="EMBL" id="UZAM01007706">
    <property type="protein sequence ID" value="VDP00895.1"/>
    <property type="molecule type" value="Genomic_DNA"/>
</dbReference>
<proteinExistence type="predicted"/>
<gene>
    <name evidence="2" type="ORF">SBAD_LOCUS3354</name>
</gene>
<protein>
    <submittedName>
        <fullName evidence="2 4">Uncharacterized protein</fullName>
    </submittedName>
</protein>
<evidence type="ECO:0000313" key="4">
    <source>
        <dbReference type="WBParaSite" id="SBAD_0000350901-mRNA-1"/>
    </source>
</evidence>
<dbReference type="Proteomes" id="UP000270296">
    <property type="component" value="Unassembled WGS sequence"/>
</dbReference>
<accession>A0A183IIA9</accession>
<organism evidence="4">
    <name type="scientific">Soboliphyme baturini</name>
    <dbReference type="NCBI Taxonomy" id="241478"/>
    <lineage>
        <taxon>Eukaryota</taxon>
        <taxon>Metazoa</taxon>
        <taxon>Ecdysozoa</taxon>
        <taxon>Nematoda</taxon>
        <taxon>Enoplea</taxon>
        <taxon>Dorylaimia</taxon>
        <taxon>Dioctophymatida</taxon>
        <taxon>Dioctophymatoidea</taxon>
        <taxon>Soboliphymatidae</taxon>
        <taxon>Soboliphyme</taxon>
    </lineage>
</organism>
<reference evidence="2 3" key="2">
    <citation type="submission" date="2018-11" db="EMBL/GenBank/DDBJ databases">
        <authorList>
            <consortium name="Pathogen Informatics"/>
        </authorList>
    </citation>
    <scope>NUCLEOTIDE SEQUENCE [LARGE SCALE GENOMIC DNA]</scope>
</reference>
<sequence>MHQQAQHLKVQSLPRLEEDWLQINNIRTETSHTNWVQRACKESLCWSCQHRATSNGPAPIEEEQMSLGTQLLLTTMASSTSSTGDDPSMNVIDGGRNIAVLPHTGSALMIPRRRRDAQHEAQKTIDLQTVSRTTLKLDSALSCTNGRAERSRPVAGPSSNTDEWTYSAKWSV</sequence>
<dbReference type="AlphaFoldDB" id="A0A183IIA9"/>
<evidence type="ECO:0000313" key="2">
    <source>
        <dbReference type="EMBL" id="VDP00895.1"/>
    </source>
</evidence>
<evidence type="ECO:0000313" key="3">
    <source>
        <dbReference type="Proteomes" id="UP000270296"/>
    </source>
</evidence>
<keyword evidence="3" id="KW-1185">Reference proteome</keyword>